<keyword evidence="3" id="KW-1185">Reference proteome</keyword>
<feature type="transmembrane region" description="Helical" evidence="1">
    <location>
        <begin position="92"/>
        <end position="110"/>
    </location>
</feature>
<keyword evidence="1" id="KW-1133">Transmembrane helix</keyword>
<feature type="transmembrane region" description="Helical" evidence="1">
    <location>
        <begin position="65"/>
        <end position="85"/>
    </location>
</feature>
<dbReference type="PATRIC" id="fig|1121307.3.peg.423"/>
<proteinExistence type="predicted"/>
<feature type="transmembrane region" description="Helical" evidence="1">
    <location>
        <begin position="194"/>
        <end position="214"/>
    </location>
</feature>
<evidence type="ECO:0000313" key="3">
    <source>
        <dbReference type="Proteomes" id="UP000036756"/>
    </source>
</evidence>
<protein>
    <submittedName>
        <fullName evidence="2">Uncharacterized protein</fullName>
    </submittedName>
</protein>
<comment type="caution">
    <text evidence="2">The sequence shown here is derived from an EMBL/GenBank/DDBJ whole genome shotgun (WGS) entry which is preliminary data.</text>
</comment>
<feature type="transmembrane region" description="Helical" evidence="1">
    <location>
        <begin position="6"/>
        <end position="25"/>
    </location>
</feature>
<dbReference type="EMBL" id="LFVU01000028">
    <property type="protein sequence ID" value="KMT20828.1"/>
    <property type="molecule type" value="Genomic_DNA"/>
</dbReference>
<organism evidence="2 3">
    <name type="scientific">Clostridium cylindrosporum DSM 605</name>
    <dbReference type="NCBI Taxonomy" id="1121307"/>
    <lineage>
        <taxon>Bacteria</taxon>
        <taxon>Bacillati</taxon>
        <taxon>Bacillota</taxon>
        <taxon>Clostridia</taxon>
        <taxon>Eubacteriales</taxon>
        <taxon>Clostridiaceae</taxon>
        <taxon>Clostridium</taxon>
    </lineage>
</organism>
<reference evidence="2 3" key="1">
    <citation type="submission" date="2015-06" db="EMBL/GenBank/DDBJ databases">
        <title>Draft genome sequence of the purine-degrading Clostridium cylindrosporum HC-1 (DSM 605).</title>
        <authorList>
            <person name="Poehlein A."/>
            <person name="Schiel-Bengelsdorf B."/>
            <person name="Bengelsdorf F."/>
            <person name="Daniel R."/>
            <person name="Duerre P."/>
        </authorList>
    </citation>
    <scope>NUCLEOTIDE SEQUENCE [LARGE SCALE GENOMIC DNA]</scope>
    <source>
        <strain evidence="2 3">DSM 605</strain>
    </source>
</reference>
<dbReference type="RefSeq" id="WP_048571231.1">
    <property type="nucleotide sequence ID" value="NZ_LFVU01000028.1"/>
</dbReference>
<name>A0A0J8D971_CLOCY</name>
<keyword evidence="1" id="KW-0812">Transmembrane</keyword>
<evidence type="ECO:0000313" key="2">
    <source>
        <dbReference type="EMBL" id="KMT20828.1"/>
    </source>
</evidence>
<feature type="transmembrane region" description="Helical" evidence="1">
    <location>
        <begin position="163"/>
        <end position="182"/>
    </location>
</feature>
<feature type="transmembrane region" description="Helical" evidence="1">
    <location>
        <begin position="32"/>
        <end position="53"/>
    </location>
</feature>
<sequence>MDNYVIVVFACLVLSFILLLPMMSLEDKFINITFKAFILFGIIRYISLFIFYSADSPKYIYNMRYFPNISLITILAIGYIMIFYIVKRSFKIADFFILASIVFLGAYIVYNLPIGISNSDLGYILIENKQWIYIESIFTMVVSVILIAISLKMFANIKEIKSKISLLMISISFLVVVAERGLDIMNKELFHFNVLSDLTSLIAFTLIIIMNLIGKNKQNS</sequence>
<gene>
    <name evidence="2" type="ORF">CLCY_1c00620</name>
</gene>
<dbReference type="STRING" id="1121307.CLCY_1c00620"/>
<dbReference type="AlphaFoldDB" id="A0A0J8D971"/>
<dbReference type="Proteomes" id="UP000036756">
    <property type="component" value="Unassembled WGS sequence"/>
</dbReference>
<keyword evidence="1" id="KW-0472">Membrane</keyword>
<evidence type="ECO:0000256" key="1">
    <source>
        <dbReference type="SAM" id="Phobius"/>
    </source>
</evidence>
<accession>A0A0J8D971</accession>
<feature type="transmembrane region" description="Helical" evidence="1">
    <location>
        <begin position="130"/>
        <end position="151"/>
    </location>
</feature>